<reference evidence="2" key="1">
    <citation type="submission" date="2020-03" db="EMBL/GenBank/DDBJ databases">
        <title>Hybrid Assembly of Korean Phytophthora infestans isolates.</title>
        <authorList>
            <person name="Prokchorchik M."/>
            <person name="Lee Y."/>
            <person name="Seo J."/>
            <person name="Cho J.-H."/>
            <person name="Park Y.-E."/>
            <person name="Jang D.-C."/>
            <person name="Im J.-S."/>
            <person name="Choi J.-G."/>
            <person name="Park H.-J."/>
            <person name="Lee G.-B."/>
            <person name="Lee Y.-G."/>
            <person name="Hong S.-Y."/>
            <person name="Cho K."/>
            <person name="Sohn K.H."/>
        </authorList>
    </citation>
    <scope>NUCLEOTIDE SEQUENCE</scope>
    <source>
        <strain evidence="2">KR_2_A2</strain>
    </source>
</reference>
<dbReference type="AlphaFoldDB" id="A0A8S9TJL5"/>
<feature type="region of interest" description="Disordered" evidence="1">
    <location>
        <begin position="135"/>
        <end position="172"/>
    </location>
</feature>
<protein>
    <submittedName>
        <fullName evidence="2">Uncharacterized protein</fullName>
    </submittedName>
</protein>
<accession>A0A8S9TJL5</accession>
<sequence>MSSSSYSSATSTHGAGMNAALQQIVQKVIMRTEHHIQDMREDMYKYVEDRFQVAVRRSDDNALALVRGELKTRRADHHDAITRSEARVVELVQGILDQYDSATRTRQEQGAKRSQIVKRLRNVVVVAKTAAENRALFRPPSSPPYRPRYPRYGGDEGGRNSALGPKRHDRDRIYTDGNCEANTQSSHIHQVQTKASI</sequence>
<comment type="caution">
    <text evidence="2">The sequence shown here is derived from an EMBL/GenBank/DDBJ whole genome shotgun (WGS) entry which is preliminary data.</text>
</comment>
<name>A0A8S9TJL5_PHYIN</name>
<evidence type="ECO:0000313" key="3">
    <source>
        <dbReference type="Proteomes" id="UP000704712"/>
    </source>
</evidence>
<dbReference type="EMBL" id="JAACNO010003127">
    <property type="protein sequence ID" value="KAF4128401.1"/>
    <property type="molecule type" value="Genomic_DNA"/>
</dbReference>
<feature type="region of interest" description="Disordered" evidence="1">
    <location>
        <begin position="178"/>
        <end position="197"/>
    </location>
</feature>
<evidence type="ECO:0000256" key="1">
    <source>
        <dbReference type="SAM" id="MobiDB-lite"/>
    </source>
</evidence>
<organism evidence="2 3">
    <name type="scientific">Phytophthora infestans</name>
    <name type="common">Potato late blight agent</name>
    <name type="synonym">Botrytis infestans</name>
    <dbReference type="NCBI Taxonomy" id="4787"/>
    <lineage>
        <taxon>Eukaryota</taxon>
        <taxon>Sar</taxon>
        <taxon>Stramenopiles</taxon>
        <taxon>Oomycota</taxon>
        <taxon>Peronosporomycetes</taxon>
        <taxon>Peronosporales</taxon>
        <taxon>Peronosporaceae</taxon>
        <taxon>Phytophthora</taxon>
    </lineage>
</organism>
<gene>
    <name evidence="2" type="ORF">GN958_ATG22479</name>
</gene>
<dbReference type="Proteomes" id="UP000704712">
    <property type="component" value="Unassembled WGS sequence"/>
</dbReference>
<evidence type="ECO:0000313" key="2">
    <source>
        <dbReference type="EMBL" id="KAF4128401.1"/>
    </source>
</evidence>
<feature type="compositionally biased region" description="Polar residues" evidence="1">
    <location>
        <begin position="180"/>
        <end position="197"/>
    </location>
</feature>
<proteinExistence type="predicted"/>